<evidence type="ECO:0000256" key="2">
    <source>
        <dbReference type="SAM" id="SignalP"/>
    </source>
</evidence>
<sequence>MRSKTFTVGLAVLAVVALACGASPSLTEGGGAAGAAGKGTNVGPVAVKMGQKLTVDTGSLSATYTLSKAQVETRSEFGSEAENGAYLLAFLRVDVTKGETFACSCELSLVQKNGKVREPSFAGFDGKPEFESADLKAGQNTDGWVSWDLPPDEISGSKVQLKISSLFSDSEYGYWTVKS</sequence>
<dbReference type="EMBL" id="PVZG01000014">
    <property type="protein sequence ID" value="PRY24045.1"/>
    <property type="molecule type" value="Genomic_DNA"/>
</dbReference>
<evidence type="ECO:0000256" key="1">
    <source>
        <dbReference type="ARBA" id="ARBA00022729"/>
    </source>
</evidence>
<protein>
    <recommendedName>
        <fullName evidence="5">DUF4352 domain-containing protein</fullName>
    </recommendedName>
</protein>
<gene>
    <name evidence="3" type="ORF">CLV70_114178</name>
</gene>
<evidence type="ECO:0008006" key="5">
    <source>
        <dbReference type="Google" id="ProtNLM"/>
    </source>
</evidence>
<dbReference type="RefSeq" id="WP_146164173.1">
    <property type="nucleotide sequence ID" value="NZ_PVZG01000014.1"/>
</dbReference>
<keyword evidence="1 2" id="KW-0732">Signal</keyword>
<reference evidence="3 4" key="1">
    <citation type="submission" date="2018-03" db="EMBL/GenBank/DDBJ databases">
        <title>Genomic Encyclopedia of Archaeal and Bacterial Type Strains, Phase II (KMG-II): from individual species to whole genera.</title>
        <authorList>
            <person name="Goeker M."/>
        </authorList>
    </citation>
    <scope>NUCLEOTIDE SEQUENCE [LARGE SCALE GENOMIC DNA]</scope>
    <source>
        <strain evidence="3 4">DSM 45348</strain>
    </source>
</reference>
<dbReference type="Gene3D" id="2.60.40.1240">
    <property type="match status" value="1"/>
</dbReference>
<dbReference type="OrthoDB" id="3732178at2"/>
<feature type="chain" id="PRO_5038727642" description="DUF4352 domain-containing protein" evidence="2">
    <location>
        <begin position="20"/>
        <end position="179"/>
    </location>
</feature>
<organism evidence="3 4">
    <name type="scientific">Pseudosporangium ferrugineum</name>
    <dbReference type="NCBI Taxonomy" id="439699"/>
    <lineage>
        <taxon>Bacteria</taxon>
        <taxon>Bacillati</taxon>
        <taxon>Actinomycetota</taxon>
        <taxon>Actinomycetes</taxon>
        <taxon>Micromonosporales</taxon>
        <taxon>Micromonosporaceae</taxon>
        <taxon>Pseudosporangium</taxon>
    </lineage>
</organism>
<proteinExistence type="predicted"/>
<dbReference type="InterPro" id="IPR029050">
    <property type="entry name" value="Immunoprotect_excell_Ig-like"/>
</dbReference>
<name>A0A2T0RS64_9ACTN</name>
<dbReference type="AlphaFoldDB" id="A0A2T0RS64"/>
<accession>A0A2T0RS64</accession>
<comment type="caution">
    <text evidence="3">The sequence shown here is derived from an EMBL/GenBank/DDBJ whole genome shotgun (WGS) entry which is preliminary data.</text>
</comment>
<evidence type="ECO:0000313" key="4">
    <source>
        <dbReference type="Proteomes" id="UP000239209"/>
    </source>
</evidence>
<dbReference type="Proteomes" id="UP000239209">
    <property type="component" value="Unassembled WGS sequence"/>
</dbReference>
<dbReference type="PROSITE" id="PS51257">
    <property type="entry name" value="PROKAR_LIPOPROTEIN"/>
    <property type="match status" value="1"/>
</dbReference>
<feature type="signal peptide" evidence="2">
    <location>
        <begin position="1"/>
        <end position="19"/>
    </location>
</feature>
<evidence type="ECO:0000313" key="3">
    <source>
        <dbReference type="EMBL" id="PRY24045.1"/>
    </source>
</evidence>
<keyword evidence="4" id="KW-1185">Reference proteome</keyword>